<reference evidence="2 3" key="1">
    <citation type="submission" date="2024-09" db="EMBL/GenBank/DDBJ databases">
        <authorList>
            <person name="Sun Q."/>
            <person name="Mori K."/>
        </authorList>
    </citation>
    <scope>NUCLEOTIDE SEQUENCE [LARGE SCALE GENOMIC DNA]</scope>
    <source>
        <strain evidence="2 3">KCTC 23315</strain>
    </source>
</reference>
<dbReference type="Proteomes" id="UP001589813">
    <property type="component" value="Unassembled WGS sequence"/>
</dbReference>
<dbReference type="EMBL" id="JBHLXP010000001">
    <property type="protein sequence ID" value="MFC0046806.1"/>
    <property type="molecule type" value="Genomic_DNA"/>
</dbReference>
<keyword evidence="3" id="KW-1185">Reference proteome</keyword>
<evidence type="ECO:0000313" key="3">
    <source>
        <dbReference type="Proteomes" id="UP001589813"/>
    </source>
</evidence>
<name>A0ABV6B7F1_9GAMM</name>
<evidence type="ECO:0000256" key="1">
    <source>
        <dbReference type="SAM" id="MobiDB-lite"/>
    </source>
</evidence>
<proteinExistence type="predicted"/>
<gene>
    <name evidence="2" type="ORF">ACFFJP_00720</name>
</gene>
<comment type="caution">
    <text evidence="2">The sequence shown here is derived from an EMBL/GenBank/DDBJ whole genome shotgun (WGS) entry which is preliminary data.</text>
</comment>
<feature type="region of interest" description="Disordered" evidence="1">
    <location>
        <begin position="119"/>
        <end position="141"/>
    </location>
</feature>
<feature type="compositionally biased region" description="Basic residues" evidence="1">
    <location>
        <begin position="119"/>
        <end position="128"/>
    </location>
</feature>
<organism evidence="2 3">
    <name type="scientific">Rheinheimera tilapiae</name>
    <dbReference type="NCBI Taxonomy" id="875043"/>
    <lineage>
        <taxon>Bacteria</taxon>
        <taxon>Pseudomonadati</taxon>
        <taxon>Pseudomonadota</taxon>
        <taxon>Gammaproteobacteria</taxon>
        <taxon>Chromatiales</taxon>
        <taxon>Chromatiaceae</taxon>
        <taxon>Rheinheimera</taxon>
    </lineage>
</organism>
<dbReference type="RefSeq" id="WP_377239391.1">
    <property type="nucleotide sequence ID" value="NZ_JBHLXP010000001.1"/>
</dbReference>
<protein>
    <submittedName>
        <fullName evidence="2">Uncharacterized protein</fullName>
    </submittedName>
</protein>
<evidence type="ECO:0000313" key="2">
    <source>
        <dbReference type="EMBL" id="MFC0046806.1"/>
    </source>
</evidence>
<sequence length="141" mass="15747">MANNFQSARSYGQLASVVGFALKFLSFKTKTTKKTNPPLKRADANQRFEVLSWGVFECGDGSAARVAPAPQIVDFHRSFERNRGRFFFGYFLLLKQKKVTHRQVKSLLDGLTVKVKTKNKPSAARRAKASASIQPIGPNTR</sequence>
<accession>A0ABV6B7F1</accession>